<dbReference type="InterPro" id="IPR029752">
    <property type="entry name" value="D-isomer_DH_CS1"/>
</dbReference>
<dbReference type="InterPro" id="IPR006139">
    <property type="entry name" value="D-isomer_2_OHA_DH_cat_dom"/>
</dbReference>
<gene>
    <name evidence="6" type="ORF">OS242_03240</name>
</gene>
<dbReference type="PANTHER" id="PTHR10996:SF283">
    <property type="entry name" value="GLYOXYLATE_HYDROXYPYRUVATE REDUCTASE B"/>
    <property type="match status" value="1"/>
</dbReference>
<protein>
    <submittedName>
        <fullName evidence="6">D-glycerate dehydrogenase</fullName>
    </submittedName>
</protein>
<dbReference type="PROSITE" id="PS00065">
    <property type="entry name" value="D_2_HYDROXYACID_DH_1"/>
    <property type="match status" value="1"/>
</dbReference>
<dbReference type="PANTHER" id="PTHR10996">
    <property type="entry name" value="2-HYDROXYACID DEHYDROGENASE-RELATED"/>
    <property type="match status" value="1"/>
</dbReference>
<comment type="caution">
    <text evidence="6">The sequence shown here is derived from an EMBL/GenBank/DDBJ whole genome shotgun (WGS) entry which is preliminary data.</text>
</comment>
<dbReference type="PROSITE" id="PS00671">
    <property type="entry name" value="D_2_HYDROXYACID_DH_3"/>
    <property type="match status" value="1"/>
</dbReference>
<keyword evidence="2 3" id="KW-0560">Oxidoreductase</keyword>
<dbReference type="InterPro" id="IPR006140">
    <property type="entry name" value="D-isomer_DH_NAD-bd"/>
</dbReference>
<dbReference type="CDD" id="cd05301">
    <property type="entry name" value="GDH"/>
    <property type="match status" value="1"/>
</dbReference>
<feature type="domain" description="D-isomer specific 2-hydroxyacid dehydrogenase catalytic" evidence="4">
    <location>
        <begin position="5"/>
        <end position="319"/>
    </location>
</feature>
<dbReference type="Proteomes" id="UP001208017">
    <property type="component" value="Unassembled WGS sequence"/>
</dbReference>
<evidence type="ECO:0000259" key="5">
    <source>
        <dbReference type="Pfam" id="PF02826"/>
    </source>
</evidence>
<proteinExistence type="inferred from homology"/>
<sequence length="336" mass="36720">MKPRVLVTRALPEAGLRELRERCDVTVFSAERQPTRAELLELLPSCDGLLCTLMDAVDDELIAVAPNLKAISNYAVGYDNIDVSAATRRGLPVTNTPGVLTVATAEMAWALMMAVTRRIVEGDHYVRDGRWTGWSPMMLLGMELAGKTLGIVGCGRIGLAVAKRAKAFEMQVLYTNRRRLDEATETEYGLQYAALDDLLAASDVVSLHLPYAQDSHHLIDRDKLHRMKPTAYLINTARGAVVDEAALAAALKEGRIAGAGLDVFEREPAVHPDLLGLDNVVLAPHLGSATLETRTKMAEMAAVNLARVLHGEHPLSLVNPEVWDSYITKHNQQQGM</sequence>
<dbReference type="Pfam" id="PF00389">
    <property type="entry name" value="2-Hacid_dh"/>
    <property type="match status" value="1"/>
</dbReference>
<dbReference type="Pfam" id="PF02826">
    <property type="entry name" value="2-Hacid_dh_C"/>
    <property type="match status" value="1"/>
</dbReference>
<dbReference type="SUPFAM" id="SSF51735">
    <property type="entry name" value="NAD(P)-binding Rossmann-fold domains"/>
    <property type="match status" value="1"/>
</dbReference>
<dbReference type="InterPro" id="IPR029753">
    <property type="entry name" value="D-isomer_DH_CS"/>
</dbReference>
<dbReference type="EMBL" id="JAPMLT010000001">
    <property type="protein sequence ID" value="MCX7568976.1"/>
    <property type="molecule type" value="Genomic_DNA"/>
</dbReference>
<dbReference type="InterPro" id="IPR050223">
    <property type="entry name" value="D-isomer_2-hydroxyacid_DH"/>
</dbReference>
<evidence type="ECO:0000313" key="6">
    <source>
        <dbReference type="EMBL" id="MCX7568976.1"/>
    </source>
</evidence>
<evidence type="ECO:0000313" key="7">
    <source>
        <dbReference type="Proteomes" id="UP001208017"/>
    </source>
</evidence>
<keyword evidence="7" id="KW-1185">Reference proteome</keyword>
<dbReference type="SUPFAM" id="SSF52283">
    <property type="entry name" value="Formate/glycerate dehydrogenase catalytic domain-like"/>
    <property type="match status" value="1"/>
</dbReference>
<comment type="similarity">
    <text evidence="1 3">Belongs to the D-isomer specific 2-hydroxyacid dehydrogenase family.</text>
</comment>
<dbReference type="RefSeq" id="WP_267150206.1">
    <property type="nucleotide sequence ID" value="NZ_JAPMLT010000001.1"/>
</dbReference>
<dbReference type="PROSITE" id="PS00670">
    <property type="entry name" value="D_2_HYDROXYACID_DH_2"/>
    <property type="match status" value="1"/>
</dbReference>
<reference evidence="6 7" key="1">
    <citation type="submission" date="2022-11" db="EMBL/GenBank/DDBJ databases">
        <title>Study of microbial diversity in lake waters.</title>
        <authorList>
            <person name="Zhang J."/>
        </authorList>
    </citation>
    <scope>NUCLEOTIDE SEQUENCE [LARGE SCALE GENOMIC DNA]</scope>
    <source>
        <strain evidence="6 7">DT12</strain>
    </source>
</reference>
<organism evidence="6 7">
    <name type="scientific">Tumebacillus lacus</name>
    <dbReference type="NCBI Taxonomy" id="2995335"/>
    <lineage>
        <taxon>Bacteria</taxon>
        <taxon>Bacillati</taxon>
        <taxon>Bacillota</taxon>
        <taxon>Bacilli</taxon>
        <taxon>Bacillales</taxon>
        <taxon>Alicyclobacillaceae</taxon>
        <taxon>Tumebacillus</taxon>
    </lineage>
</organism>
<evidence type="ECO:0000259" key="4">
    <source>
        <dbReference type="Pfam" id="PF00389"/>
    </source>
</evidence>
<evidence type="ECO:0000256" key="3">
    <source>
        <dbReference type="RuleBase" id="RU003719"/>
    </source>
</evidence>
<evidence type="ECO:0000256" key="2">
    <source>
        <dbReference type="ARBA" id="ARBA00023002"/>
    </source>
</evidence>
<feature type="domain" description="D-isomer specific 2-hydroxyacid dehydrogenase NAD-binding" evidence="5">
    <location>
        <begin position="110"/>
        <end position="287"/>
    </location>
</feature>
<dbReference type="InterPro" id="IPR036291">
    <property type="entry name" value="NAD(P)-bd_dom_sf"/>
</dbReference>
<name>A0ABT3WXN2_9BACL</name>
<dbReference type="Gene3D" id="3.40.50.720">
    <property type="entry name" value="NAD(P)-binding Rossmann-like Domain"/>
    <property type="match status" value="2"/>
</dbReference>
<evidence type="ECO:0000256" key="1">
    <source>
        <dbReference type="ARBA" id="ARBA00005854"/>
    </source>
</evidence>
<accession>A0ABT3WXN2</accession>